<dbReference type="InterPro" id="IPR014721">
    <property type="entry name" value="Ribsml_uS5_D2-typ_fold_subgr"/>
</dbReference>
<dbReference type="NCBIfam" id="TIGR00368">
    <property type="entry name" value="YifB family Mg chelatase-like AAA ATPase"/>
    <property type="match status" value="1"/>
</dbReference>
<organism evidence="5 6">
    <name type="scientific">Blastochloris viridis</name>
    <name type="common">Rhodopseudomonas viridis</name>
    <dbReference type="NCBI Taxonomy" id="1079"/>
    <lineage>
        <taxon>Bacteria</taxon>
        <taxon>Pseudomonadati</taxon>
        <taxon>Pseudomonadota</taxon>
        <taxon>Alphaproteobacteria</taxon>
        <taxon>Hyphomicrobiales</taxon>
        <taxon>Blastochloridaceae</taxon>
        <taxon>Blastochloris</taxon>
    </lineage>
</organism>
<dbReference type="SMART" id="SM00382">
    <property type="entry name" value="AAA"/>
    <property type="match status" value="1"/>
</dbReference>
<dbReference type="InterPro" id="IPR027417">
    <property type="entry name" value="P-loop_NTPase"/>
</dbReference>
<dbReference type="PROSITE" id="PS50051">
    <property type="entry name" value="MCM_2"/>
    <property type="match status" value="1"/>
</dbReference>
<feature type="domain" description="MCM C-terminal AAA(+) ATPase" evidence="4">
    <location>
        <begin position="299"/>
        <end position="394"/>
    </location>
</feature>
<dbReference type="EMBL" id="VAFM01000002">
    <property type="protein sequence ID" value="TKW60889.1"/>
    <property type="molecule type" value="Genomic_DNA"/>
</dbReference>
<dbReference type="Gene3D" id="3.30.230.10">
    <property type="match status" value="1"/>
</dbReference>
<dbReference type="SUPFAM" id="SSF54211">
    <property type="entry name" value="Ribosomal protein S5 domain 2-like"/>
    <property type="match status" value="1"/>
</dbReference>
<dbReference type="Pfam" id="PF13541">
    <property type="entry name" value="ChlI"/>
    <property type="match status" value="1"/>
</dbReference>
<keyword evidence="2" id="KW-0547">Nucleotide-binding</keyword>
<dbReference type="Pfam" id="PF01078">
    <property type="entry name" value="Mg_chelatase"/>
    <property type="match status" value="1"/>
</dbReference>
<dbReference type="InterPro" id="IPR020568">
    <property type="entry name" value="Ribosomal_Su5_D2-typ_SF"/>
</dbReference>
<evidence type="ECO:0000313" key="5">
    <source>
        <dbReference type="EMBL" id="TKW60889.1"/>
    </source>
</evidence>
<dbReference type="InterPro" id="IPR004482">
    <property type="entry name" value="Mg_chelat-rel"/>
</dbReference>
<dbReference type="PRINTS" id="PR01657">
    <property type="entry name" value="MCMFAMILY"/>
</dbReference>
<dbReference type="InterPro" id="IPR003593">
    <property type="entry name" value="AAA+_ATPase"/>
</dbReference>
<dbReference type="InterPro" id="IPR025158">
    <property type="entry name" value="Mg_chelat-rel_C"/>
</dbReference>
<dbReference type="Pfam" id="PF13335">
    <property type="entry name" value="Mg_chelatase_C"/>
    <property type="match status" value="1"/>
</dbReference>
<dbReference type="GO" id="GO:0005524">
    <property type="term" value="F:ATP binding"/>
    <property type="evidence" value="ECO:0007669"/>
    <property type="project" value="UniProtKB-KW"/>
</dbReference>
<comment type="similarity">
    <text evidence="1">Belongs to the Mg-chelatase subunits D/I family. ComM subfamily.</text>
</comment>
<dbReference type="Proteomes" id="UP000320948">
    <property type="component" value="Unassembled WGS sequence"/>
</dbReference>
<evidence type="ECO:0000256" key="3">
    <source>
        <dbReference type="ARBA" id="ARBA00022840"/>
    </source>
</evidence>
<keyword evidence="3 5" id="KW-0067">ATP-binding</keyword>
<accession>A0A6N4RB50</accession>
<dbReference type="AlphaFoldDB" id="A0A6N4RB50"/>
<evidence type="ECO:0000259" key="4">
    <source>
        <dbReference type="PROSITE" id="PS50051"/>
    </source>
</evidence>
<dbReference type="PANTHER" id="PTHR32039:SF7">
    <property type="entry name" value="COMPETENCE PROTEIN COMM"/>
    <property type="match status" value="1"/>
</dbReference>
<evidence type="ECO:0000313" key="6">
    <source>
        <dbReference type="Proteomes" id="UP000320948"/>
    </source>
</evidence>
<evidence type="ECO:0000256" key="1">
    <source>
        <dbReference type="ARBA" id="ARBA00006354"/>
    </source>
</evidence>
<dbReference type="PANTHER" id="PTHR32039">
    <property type="entry name" value="MAGNESIUM-CHELATASE SUBUNIT CHLI"/>
    <property type="match status" value="1"/>
</dbReference>
<dbReference type="SUPFAM" id="SSF52540">
    <property type="entry name" value="P-loop containing nucleoside triphosphate hydrolases"/>
    <property type="match status" value="1"/>
</dbReference>
<dbReference type="InterPro" id="IPR000523">
    <property type="entry name" value="Mg_chelatse_chII-like_cat_dom"/>
</dbReference>
<dbReference type="Gene3D" id="3.40.50.300">
    <property type="entry name" value="P-loop containing nucleotide triphosphate hydrolases"/>
    <property type="match status" value="1"/>
</dbReference>
<proteinExistence type="inferred from homology"/>
<name>A0A6N4RB50_BLAVI</name>
<protein>
    <submittedName>
        <fullName evidence="5">ATP-binding protein</fullName>
    </submittedName>
</protein>
<reference evidence="5 6" key="1">
    <citation type="journal article" date="2017" name="Nat. Commun.">
        <title>In situ click chemistry generation of cyclooxygenase-2 inhibitors.</title>
        <authorList>
            <person name="Bhardwaj A."/>
            <person name="Kaur J."/>
            <person name="Wuest M."/>
            <person name="Wuest F."/>
        </authorList>
    </citation>
    <scope>NUCLEOTIDE SEQUENCE [LARGE SCALE GENOMIC DNA]</scope>
    <source>
        <strain evidence="5">S2_018_000_R2_106</strain>
    </source>
</reference>
<gene>
    <name evidence="5" type="ORF">DI628_08360</name>
</gene>
<sequence length="513" mass="53624">MVSQVQTLALQGLHGLPVQVEVQVSGGLQGIYIIGLPSNAVKESRDRVRGAFHALGIAIPDKRVTVNLSPADVTKDGSHYDLPIALGLLVAFGVVPEDAAHGVVAMGELGLDGSLKPVAGCLPAALHAASHGARIMLVPAANGPEAAWAGQSSSLGGGMAVFGVESLYALIRHLRGEELMVPVVPGARTNAALAVGDLSDIRGQEGAKRAAEIAAAGGHHLLMSGPPGSGKSMLAARMPGLMPPLTPQEALEVSMIHSVAGTLGAETEGGLVTQRPFRDPHHSASSVALTGGGLKAKPGEMSLSHRGVLFLDELPEFPRTVLETLRQPLETGTITISRASAHVTYPARFQLIAAMNPCPCGYLGDPQKGCKKQPSCGADYTSRLSGPLLDRFDLRVNVPAVKVSDLSLPPAKESTADVAARVARAREIQTRRFATLEGKVLTCNAEMSGSLLDRFCPLNDEGKRLMATAAEKMGLSARGYHRVLRVARTLADLAGEEQIGKPHLAEALAYRVL</sequence>
<comment type="caution">
    <text evidence="5">The sequence shown here is derived from an EMBL/GenBank/DDBJ whole genome shotgun (WGS) entry which is preliminary data.</text>
</comment>
<dbReference type="InterPro" id="IPR001208">
    <property type="entry name" value="MCM_dom"/>
</dbReference>
<dbReference type="GO" id="GO:0003677">
    <property type="term" value="F:DNA binding"/>
    <property type="evidence" value="ECO:0007669"/>
    <property type="project" value="InterPro"/>
</dbReference>
<dbReference type="InterPro" id="IPR045006">
    <property type="entry name" value="CHLI-like"/>
</dbReference>
<evidence type="ECO:0000256" key="2">
    <source>
        <dbReference type="ARBA" id="ARBA00022741"/>
    </source>
</evidence>